<evidence type="ECO:0000256" key="6">
    <source>
        <dbReference type="ARBA" id="ARBA00022962"/>
    </source>
</evidence>
<keyword evidence="6" id="KW-0315">Glutamine amidotransferase</keyword>
<dbReference type="PANTHER" id="PTHR43284:SF1">
    <property type="entry name" value="ASPARAGINE SYNTHETASE"/>
    <property type="match status" value="1"/>
</dbReference>
<dbReference type="InterPro" id="IPR006426">
    <property type="entry name" value="Asn_synth_AEB"/>
</dbReference>
<dbReference type="InterPro" id="IPR033738">
    <property type="entry name" value="AsnB_N"/>
</dbReference>
<dbReference type="SUPFAM" id="SSF52402">
    <property type="entry name" value="Adenine nucleotide alpha hydrolases-like"/>
    <property type="match status" value="1"/>
</dbReference>
<dbReference type="CDD" id="cd00712">
    <property type="entry name" value="AsnB"/>
    <property type="match status" value="1"/>
</dbReference>
<dbReference type="InterPro" id="IPR051786">
    <property type="entry name" value="ASN_synthetase/amidase"/>
</dbReference>
<dbReference type="EMBL" id="JAHWXQ010000002">
    <property type="protein sequence ID" value="MBW3365099.1"/>
    <property type="molecule type" value="Genomic_DNA"/>
</dbReference>
<dbReference type="Gene3D" id="3.60.20.10">
    <property type="entry name" value="Glutamine Phosphoribosylpyrophosphate, subunit 1, domain 1"/>
    <property type="match status" value="1"/>
</dbReference>
<keyword evidence="5" id="KW-0067">ATP-binding</keyword>
<comment type="caution">
    <text evidence="9">The sequence shown here is derived from an EMBL/GenBank/DDBJ whole genome shotgun (WGS) entry which is preliminary data.</text>
</comment>
<dbReference type="Pfam" id="PF00733">
    <property type="entry name" value="Asn_synthase"/>
    <property type="match status" value="1"/>
</dbReference>
<evidence type="ECO:0000313" key="10">
    <source>
        <dbReference type="Proteomes" id="UP000774935"/>
    </source>
</evidence>
<evidence type="ECO:0000256" key="5">
    <source>
        <dbReference type="ARBA" id="ARBA00022840"/>
    </source>
</evidence>
<accession>A0ABS6XAS6</accession>
<dbReference type="GO" id="GO:0004066">
    <property type="term" value="F:asparagine synthase (glutamine-hydrolyzing) activity"/>
    <property type="evidence" value="ECO:0007669"/>
    <property type="project" value="UniProtKB-EC"/>
</dbReference>
<protein>
    <recommendedName>
        <fullName evidence="3">asparagine synthase (glutamine-hydrolyzing)</fullName>
        <ecNumber evidence="3">6.3.5.4</ecNumber>
    </recommendedName>
</protein>
<dbReference type="RefSeq" id="WP_199109623.1">
    <property type="nucleotide sequence ID" value="NZ_JAHWXQ010000002.1"/>
</dbReference>
<dbReference type="InterPro" id="IPR029055">
    <property type="entry name" value="Ntn_hydrolases_N"/>
</dbReference>
<dbReference type="SUPFAM" id="SSF56235">
    <property type="entry name" value="N-terminal nucleophile aminohydrolases (Ntn hydrolases)"/>
    <property type="match status" value="1"/>
</dbReference>
<dbReference type="EC" id="6.3.5.4" evidence="3"/>
<dbReference type="CDD" id="cd01991">
    <property type="entry name" value="Asn_synthase_B_C"/>
    <property type="match status" value="1"/>
</dbReference>
<organism evidence="9 10">
    <name type="scientific">Pontibacter populi</name>
    <dbReference type="NCBI Taxonomy" id="890055"/>
    <lineage>
        <taxon>Bacteria</taxon>
        <taxon>Pseudomonadati</taxon>
        <taxon>Bacteroidota</taxon>
        <taxon>Cytophagia</taxon>
        <taxon>Cytophagales</taxon>
        <taxon>Hymenobacteraceae</taxon>
        <taxon>Pontibacter</taxon>
    </lineage>
</organism>
<evidence type="ECO:0000256" key="3">
    <source>
        <dbReference type="ARBA" id="ARBA00012737"/>
    </source>
</evidence>
<evidence type="ECO:0000256" key="2">
    <source>
        <dbReference type="ARBA" id="ARBA00005752"/>
    </source>
</evidence>
<dbReference type="Proteomes" id="UP000774935">
    <property type="component" value="Unassembled WGS sequence"/>
</dbReference>
<comment type="pathway">
    <text evidence="1">Amino-acid biosynthesis; L-asparagine biosynthesis; L-asparagine from L-aspartate (L-Gln route): step 1/1.</text>
</comment>
<evidence type="ECO:0000259" key="8">
    <source>
        <dbReference type="PROSITE" id="PS51278"/>
    </source>
</evidence>
<keyword evidence="9" id="KW-0436">Ligase</keyword>
<dbReference type="Pfam" id="PF13537">
    <property type="entry name" value="GATase_7"/>
    <property type="match status" value="1"/>
</dbReference>
<reference evidence="9 10" key="1">
    <citation type="submission" date="2021-07" db="EMBL/GenBank/DDBJ databases">
        <authorList>
            <person name="Kim M.K."/>
        </authorList>
    </citation>
    <scope>NUCLEOTIDE SEQUENCE [LARGE SCALE GENOMIC DNA]</scope>
    <source>
        <strain evidence="9 10">HLY7-15</strain>
    </source>
</reference>
<dbReference type="InterPro" id="IPR017932">
    <property type="entry name" value="GATase_2_dom"/>
</dbReference>
<dbReference type="PIRSF" id="PIRSF001589">
    <property type="entry name" value="Asn_synthetase_glu-h"/>
    <property type="match status" value="1"/>
</dbReference>
<dbReference type="InterPro" id="IPR001962">
    <property type="entry name" value="Asn_synthase"/>
</dbReference>
<evidence type="ECO:0000256" key="4">
    <source>
        <dbReference type="ARBA" id="ARBA00022741"/>
    </source>
</evidence>
<sequence>MCGIAGIIHFNQDTPKESSLRSMMGQMKHRGPNDDGLFIEDAVGLGFVRLSIIDLTPDGHQPMLSSDQRYVLVFNGEIFNYVELREELRQQGVTFQTKTDTEVLLQAYIHWGEDCMHHFNGMWAFAIYDRLKKTIFASRDRFGIKPFYYIHTDDFFAFCSEIPPLLTLLEKDLTANYQSIFDYLAFNRTDQTESTFFNEVKKLQHGMKLIVEDGMVNYSHWYNLRERVSKAAKFKNAAEYKSLFTSAVGLRLRSDVPVGVCLSGGLDSSSIVSVLLKEFNKTDLNTFSAVYQNGQTGDEKKYIHEYTPLLNNMHYIYPNAATLKADLMEFVRAQAEPIPSTSPYAQYKVMELAKDKVVVTLDGQGADEELAGYHYFFGFYFKDLLKRGKIGKLTREMYHYLKNHRSLYGLKSFAYFLLPEGMKTKVRVGEKGYLNTHFVNKYSQSNAIAGHLYGSSSLKDALLNHFENKLEHLLKWEDLNSMHFSLEARVPFLDFRLVERTLASSDDWAIRNGITKYILREAMKDVLPEKIRLRQDKIGFGTPQDEWFREPAWRKIVEEILNSSSFRERNLINPEIARSKYKDHLSGKMNIAKEIWKWVHLELWFRTFIDAKQTTNTVENRDTIVTETPSVPVLINE</sequence>
<dbReference type="PANTHER" id="PTHR43284">
    <property type="entry name" value="ASPARAGINE SYNTHETASE (GLUTAMINE-HYDROLYZING)"/>
    <property type="match status" value="1"/>
</dbReference>
<proteinExistence type="inferred from homology"/>
<evidence type="ECO:0000313" key="9">
    <source>
        <dbReference type="EMBL" id="MBW3365099.1"/>
    </source>
</evidence>
<evidence type="ECO:0000256" key="7">
    <source>
        <dbReference type="ARBA" id="ARBA00048741"/>
    </source>
</evidence>
<dbReference type="PROSITE" id="PS51278">
    <property type="entry name" value="GATASE_TYPE_2"/>
    <property type="match status" value="1"/>
</dbReference>
<gene>
    <name evidence="9" type="primary">asnB</name>
    <name evidence="9" type="ORF">KYK27_08590</name>
</gene>
<name>A0ABS6XAS6_9BACT</name>
<feature type="domain" description="Glutamine amidotransferase type-2" evidence="8">
    <location>
        <begin position="2"/>
        <end position="214"/>
    </location>
</feature>
<dbReference type="Gene3D" id="3.40.50.620">
    <property type="entry name" value="HUPs"/>
    <property type="match status" value="1"/>
</dbReference>
<keyword evidence="10" id="KW-1185">Reference proteome</keyword>
<dbReference type="InterPro" id="IPR014729">
    <property type="entry name" value="Rossmann-like_a/b/a_fold"/>
</dbReference>
<dbReference type="NCBIfam" id="TIGR01536">
    <property type="entry name" value="asn_synth_AEB"/>
    <property type="match status" value="1"/>
</dbReference>
<comment type="similarity">
    <text evidence="2">Belongs to the asparagine synthetase family.</text>
</comment>
<evidence type="ECO:0000256" key="1">
    <source>
        <dbReference type="ARBA" id="ARBA00005187"/>
    </source>
</evidence>
<keyword evidence="4" id="KW-0547">Nucleotide-binding</keyword>
<comment type="catalytic activity">
    <reaction evidence="7">
        <text>L-aspartate + L-glutamine + ATP + H2O = L-asparagine + L-glutamate + AMP + diphosphate + H(+)</text>
        <dbReference type="Rhea" id="RHEA:12228"/>
        <dbReference type="ChEBI" id="CHEBI:15377"/>
        <dbReference type="ChEBI" id="CHEBI:15378"/>
        <dbReference type="ChEBI" id="CHEBI:29985"/>
        <dbReference type="ChEBI" id="CHEBI:29991"/>
        <dbReference type="ChEBI" id="CHEBI:30616"/>
        <dbReference type="ChEBI" id="CHEBI:33019"/>
        <dbReference type="ChEBI" id="CHEBI:58048"/>
        <dbReference type="ChEBI" id="CHEBI:58359"/>
        <dbReference type="ChEBI" id="CHEBI:456215"/>
        <dbReference type="EC" id="6.3.5.4"/>
    </reaction>
</comment>